<evidence type="ECO:0000313" key="2">
    <source>
        <dbReference type="Proteomes" id="UP000032049"/>
    </source>
</evidence>
<comment type="caution">
    <text evidence="1">The sequence shown here is derived from an EMBL/GenBank/DDBJ whole genome shotgun (WGS) entry which is preliminary data.</text>
</comment>
<dbReference type="Proteomes" id="UP000032049">
    <property type="component" value="Unassembled WGS sequence"/>
</dbReference>
<accession>A0A0D0GV58</accession>
<dbReference type="EMBL" id="JXRA01000017">
    <property type="protein sequence ID" value="KIO78286.1"/>
    <property type="molecule type" value="Genomic_DNA"/>
</dbReference>
<organism evidence="1 2">
    <name type="scientific">Pedobacter lusitanus</name>
    <dbReference type="NCBI Taxonomy" id="1503925"/>
    <lineage>
        <taxon>Bacteria</taxon>
        <taxon>Pseudomonadati</taxon>
        <taxon>Bacteroidota</taxon>
        <taxon>Sphingobacteriia</taxon>
        <taxon>Sphingobacteriales</taxon>
        <taxon>Sphingobacteriaceae</taxon>
        <taxon>Pedobacter</taxon>
    </lineage>
</organism>
<reference evidence="1 2" key="1">
    <citation type="submission" date="2015-01" db="EMBL/GenBank/DDBJ databases">
        <title>Draft genome sequence of Pedobacter sp. NL19 isolated from sludge of an effluent treatment pond in an abandoned uranium mine.</title>
        <authorList>
            <person name="Santos T."/>
            <person name="Caetano T."/>
            <person name="Covas C."/>
            <person name="Cruz A."/>
            <person name="Mendo S."/>
        </authorList>
    </citation>
    <scope>NUCLEOTIDE SEQUENCE [LARGE SCALE GENOMIC DNA]</scope>
    <source>
        <strain evidence="1 2">NL19</strain>
    </source>
</reference>
<dbReference type="AlphaFoldDB" id="A0A0D0GV58"/>
<name>A0A0D0GV58_9SPHI</name>
<gene>
    <name evidence="1" type="ORF">TH53_04530</name>
</gene>
<dbReference type="STRING" id="1503925.TH53_04530"/>
<sequence length="124" mass="14206">MRRKQQLNKQIFSRIGAIFLLLIFINIPVTEAFHQHSGATINQSADQNPDKKHYSSLEKKCKLCEVVKHQSPHFYLPEKQIAVLITQLLQKQDWHFLLQSSSCFILKCANKGPPVFTADTVFPG</sequence>
<evidence type="ECO:0000313" key="1">
    <source>
        <dbReference type="EMBL" id="KIO78286.1"/>
    </source>
</evidence>
<protein>
    <submittedName>
        <fullName evidence="1">Uncharacterized protein</fullName>
    </submittedName>
</protein>
<proteinExistence type="predicted"/>
<keyword evidence="2" id="KW-1185">Reference proteome</keyword>